<feature type="region of interest" description="Disordered" evidence="1">
    <location>
        <begin position="104"/>
        <end position="124"/>
    </location>
</feature>
<organism evidence="2 3">
    <name type="scientific">Haematococcus lacustris</name>
    <name type="common">Green alga</name>
    <name type="synonym">Haematococcus pluvialis</name>
    <dbReference type="NCBI Taxonomy" id="44745"/>
    <lineage>
        <taxon>Eukaryota</taxon>
        <taxon>Viridiplantae</taxon>
        <taxon>Chlorophyta</taxon>
        <taxon>core chlorophytes</taxon>
        <taxon>Chlorophyceae</taxon>
        <taxon>CS clade</taxon>
        <taxon>Chlamydomonadales</taxon>
        <taxon>Haematococcaceae</taxon>
        <taxon>Haematococcus</taxon>
    </lineage>
</organism>
<sequence length="124" mass="13866">MSNPNTNTPPRARHLLLGLWTVGSLPLLKLTLPWDIAQQSRSQRVADSDTSHIRRSTRVMQLLSNARDLSISANHWTFCSRTATCARKQITAARRVSLRRWNVRPTPNAMPAGRAGRLAGLNET</sequence>
<evidence type="ECO:0000313" key="3">
    <source>
        <dbReference type="Proteomes" id="UP000485058"/>
    </source>
</evidence>
<dbReference type="Proteomes" id="UP000485058">
    <property type="component" value="Unassembled WGS sequence"/>
</dbReference>
<evidence type="ECO:0000313" key="2">
    <source>
        <dbReference type="EMBL" id="GFH30436.1"/>
    </source>
</evidence>
<proteinExistence type="predicted"/>
<keyword evidence="3" id="KW-1185">Reference proteome</keyword>
<dbReference type="AlphaFoldDB" id="A0A6A0ACF5"/>
<name>A0A6A0ACF5_HAELA</name>
<gene>
    <name evidence="2" type="ORF">HaLaN_29293</name>
</gene>
<reference evidence="2 3" key="1">
    <citation type="submission" date="2020-02" db="EMBL/GenBank/DDBJ databases">
        <title>Draft genome sequence of Haematococcus lacustris strain NIES-144.</title>
        <authorList>
            <person name="Morimoto D."/>
            <person name="Nakagawa S."/>
            <person name="Yoshida T."/>
            <person name="Sawayama S."/>
        </authorList>
    </citation>
    <scope>NUCLEOTIDE SEQUENCE [LARGE SCALE GENOMIC DNA]</scope>
    <source>
        <strain evidence="2 3">NIES-144</strain>
    </source>
</reference>
<protein>
    <submittedName>
        <fullName evidence="2">Uncharacterized protein</fullName>
    </submittedName>
</protein>
<evidence type="ECO:0000256" key="1">
    <source>
        <dbReference type="SAM" id="MobiDB-lite"/>
    </source>
</evidence>
<comment type="caution">
    <text evidence="2">The sequence shown here is derived from an EMBL/GenBank/DDBJ whole genome shotgun (WGS) entry which is preliminary data.</text>
</comment>
<accession>A0A6A0ACF5</accession>
<dbReference type="EMBL" id="BLLF01004902">
    <property type="protein sequence ID" value="GFH30436.1"/>
    <property type="molecule type" value="Genomic_DNA"/>
</dbReference>